<evidence type="ECO:0000256" key="2">
    <source>
        <dbReference type="SAM" id="Phobius"/>
    </source>
</evidence>
<keyword evidence="2" id="KW-0812">Transmembrane</keyword>
<dbReference type="AlphaFoldDB" id="A0A481ZJC8"/>
<keyword evidence="2" id="KW-0472">Membrane</keyword>
<reference evidence="3" key="1">
    <citation type="journal article" date="2018" name="Mitochondrial DNA Part B Resour">
        <title>The complete mitochondrial genome of the nematode-trapping fungus Dactylellina haptotyla.</title>
        <authorList>
            <person name="Zhou D."/>
            <person name="Zhang Y."/>
            <person name="Xu J."/>
            <person name="Jiang L."/>
            <person name="Zhang K.-Q."/>
            <person name="Zhang Y."/>
        </authorList>
    </citation>
    <scope>NUCLEOTIDE SEQUENCE</scope>
</reference>
<accession>A0A481ZJC8</accession>
<evidence type="ECO:0000313" key="3">
    <source>
        <dbReference type="EMBL" id="QBL01971.1"/>
    </source>
</evidence>
<feature type="compositionally biased region" description="Polar residues" evidence="1">
    <location>
        <begin position="273"/>
        <end position="300"/>
    </location>
</feature>
<evidence type="ECO:0000256" key="1">
    <source>
        <dbReference type="SAM" id="MobiDB-lite"/>
    </source>
</evidence>
<protein>
    <submittedName>
        <fullName evidence="3">LAGLIDADG endonuclease</fullName>
    </submittedName>
</protein>
<feature type="transmembrane region" description="Helical" evidence="2">
    <location>
        <begin position="190"/>
        <end position="206"/>
    </location>
</feature>
<keyword evidence="3" id="KW-0255">Endonuclease</keyword>
<name>A0A481ZJC8_9PEZI</name>
<dbReference type="EMBL" id="MK554671">
    <property type="protein sequence ID" value="QBL01971.1"/>
    <property type="molecule type" value="Genomic_DNA"/>
</dbReference>
<keyword evidence="3" id="KW-0496">Mitochondrion</keyword>
<keyword evidence="3" id="KW-0540">Nuclease</keyword>
<keyword evidence="3" id="KW-0378">Hydrolase</keyword>
<dbReference type="Gene3D" id="3.10.28.10">
    <property type="entry name" value="Homing endonucleases"/>
    <property type="match status" value="1"/>
</dbReference>
<dbReference type="GO" id="GO:0004519">
    <property type="term" value="F:endonuclease activity"/>
    <property type="evidence" value="ECO:0007669"/>
    <property type="project" value="UniProtKB-KW"/>
</dbReference>
<dbReference type="InterPro" id="IPR027434">
    <property type="entry name" value="Homing_endonucl"/>
</dbReference>
<keyword evidence="2" id="KW-1133">Transmembrane helix</keyword>
<reference evidence="3" key="2">
    <citation type="submission" date="2019-02" db="EMBL/GenBank/DDBJ databases">
        <authorList>
            <person name="Zhang Y."/>
            <person name="Zhang Y."/>
        </authorList>
    </citation>
    <scope>NUCLEOTIDE SEQUENCE</scope>
</reference>
<feature type="transmembrane region" description="Helical" evidence="2">
    <location>
        <begin position="152"/>
        <end position="169"/>
    </location>
</feature>
<organism evidence="3">
    <name type="scientific">Dactylellina haptotyla</name>
    <dbReference type="NCBI Taxonomy" id="430498"/>
    <lineage>
        <taxon>Eukaryota</taxon>
        <taxon>Fungi</taxon>
        <taxon>Dikarya</taxon>
        <taxon>Ascomycota</taxon>
        <taxon>Pezizomycotina</taxon>
        <taxon>Orbiliomycetes</taxon>
        <taxon>Orbiliales</taxon>
        <taxon>Orbiliaceae</taxon>
        <taxon>Dactylellina</taxon>
    </lineage>
</organism>
<dbReference type="RefSeq" id="YP_009582586.1">
    <property type="nucleotide sequence ID" value="NC_041555.1"/>
</dbReference>
<feature type="transmembrane region" description="Helical" evidence="2">
    <location>
        <begin position="127"/>
        <end position="146"/>
    </location>
</feature>
<sequence length="590" mass="69570">MSRFADLYKIIPFLNNYLNLGTKSEYLKSFCKRGELMKANKHLTLDDIKNGINKGIYPVSSNWLKYITKPSLISNKKSYHTLIKPSNILNNRYFLYKTNLSSKYSTLSNKNSYKNTKKLLNNNFKDILLKYLYIIFKIILSVIIFFYLQNLIIPLLITYFNYLLIYFSYSNDFIYKIIHIIESKPFNLSLYLLFPNIYNMIEYIIFNKKLSLTGIDGNKELNKNSKLFINYMGNSGEESSNEENYEPRNRPRSKRSLRYVIFDTDDELDKSENTISSSSQNNLGTNKQNSHQEVNSNTQRDASRSSDVLFDSQQTNIVESNQEGSWKYFKKGYYFNKKLKLKDYFPGGYAYFPKGSDTKDVFASTYVNEKPEFSGPLLDPNNRDGNWHYFKEGRYPDKTLENNKKKFFKGGYVFLPTNSDNGVWSAIQYSKEQPPFPVIDSSNTHKNVPKEMVLKKNIERIPAYTGQERENYEAIKLNRVFEENSIFETIKDPDKDKIIKMAKLVFGDSIKNWNKLMVLESGAYVDNDKYNGKLHTYKREMVRHFRALYKLEDKYKNGEINLSEYEELKTSIINNIRTQEKYWINYMNKR</sequence>
<proteinExistence type="predicted"/>
<geneLocation type="mitochondrion" evidence="3"/>
<gene>
    <name evidence="3" type="primary">orf590</name>
</gene>
<feature type="region of interest" description="Disordered" evidence="1">
    <location>
        <begin position="270"/>
        <end position="314"/>
    </location>
</feature>
<dbReference type="GeneID" id="39710839"/>